<keyword evidence="3 10" id="KW-0732">Signal</keyword>
<dbReference type="PROSITE" id="PS00383">
    <property type="entry name" value="TYR_PHOSPHATASE_1"/>
    <property type="match status" value="1"/>
</dbReference>
<evidence type="ECO:0000256" key="2">
    <source>
        <dbReference type="ARBA" id="ARBA00022692"/>
    </source>
</evidence>
<dbReference type="GO" id="GO:0051046">
    <property type="term" value="P:regulation of secretion"/>
    <property type="evidence" value="ECO:0007669"/>
    <property type="project" value="TreeGrafter"/>
</dbReference>
<keyword evidence="5 9" id="KW-0472">Membrane</keyword>
<keyword evidence="14" id="KW-1185">Reference proteome</keyword>
<sequence length="904" mass="105719">MISILTIVLLMNRLFFPSLAINQIGCLLNENFCDSNEYCFNDSILGICLSNRDLLSKKSIRSEQLIDTITPFIKTPIRLHKYTKDIFDYDDENKAYSNEYLVKREVENIEDRLKFEDPISWLISLKKRPTLRYPIETFLAYDDRSNSDEIPFSIDDLLKTLKINNFNQDLYYDDQDYDEEEDYDYGRDEIQDSSKERIDRISNSIMQMQKRDTNLLYDLDDDNLEKNSKEFFYASNEHEPRILKWLYVNQIVNYPDRRYKREQTHFKIINRLKSIIKENIEIENIFDSIDNMKKQTESPKNINQPRNLLLIGFNNLNSKSNHKTILNENTKTNSLFESNNMDLISENGQFDMIDGSYVFIELNKKVNLSQAEHILKYISSLTSHRYESFDDLKCEGNMIVFRVSQLNSTDLVRKLFLKQLEITKETGFKIVSSGIGKNNHRISIYNHPFNINTYSRNFILLSIAACISILTFLSVFIGIFWCKRKEYLSQKLIKDVGYSKSDDIENLVDDEKNIRKTHLRRFVSWLSSKNNNKNSEKKENLKNLDYQEDCRQRIQCSRTNKNAKLKSSSSLTNNMNESTNTNIINITNNISESKSESSRSSTSSWSEEPINSFNIDITTGHVVLGYLEKHLNDKNRLYKDWEYLSIYLAEPNKTEIGGLPQNLTKNRYSNILPYDHTIVKLGDNIEENDYINASYIIDDDPKNPTYIATQGPLIHTSGDFWQMVWEQKSAVIISLCRTVEYGSLKCNQYWPSNGFEIFSKFEIHLVSEHVWCEDFLVRNFFLKNLITNQTRTVTHFHFLTWPENGSPQNIKSILDFRRKVNKSFKGKSSPLIVHCNDGIGRTGTYILIDMVLNKIQRGAKEIDLAATLEFLRDQRPGMVKNKSQFEISFAVVIEEIQNMLKALS</sequence>
<dbReference type="PANTHER" id="PTHR46106:SF4">
    <property type="entry name" value="IA-2 PROTEIN TYROSINE PHOSPHATASE, ISOFORM C"/>
    <property type="match status" value="1"/>
</dbReference>
<organism evidence="13 14">
    <name type="scientific">Brachionus calyciflorus</name>
    <dbReference type="NCBI Taxonomy" id="104777"/>
    <lineage>
        <taxon>Eukaryota</taxon>
        <taxon>Metazoa</taxon>
        <taxon>Spiralia</taxon>
        <taxon>Gnathifera</taxon>
        <taxon>Rotifera</taxon>
        <taxon>Eurotatoria</taxon>
        <taxon>Monogononta</taxon>
        <taxon>Pseudotrocha</taxon>
        <taxon>Ploima</taxon>
        <taxon>Brachionidae</taxon>
        <taxon>Brachionus</taxon>
    </lineage>
</organism>
<dbReference type="EMBL" id="CAJNOC010002323">
    <property type="protein sequence ID" value="CAF0926275.1"/>
    <property type="molecule type" value="Genomic_DNA"/>
</dbReference>
<evidence type="ECO:0000313" key="14">
    <source>
        <dbReference type="Proteomes" id="UP000663879"/>
    </source>
</evidence>
<dbReference type="InterPro" id="IPR033522">
    <property type="entry name" value="IA-2/IA-2_beta"/>
</dbReference>
<keyword evidence="2 9" id="KW-0812">Transmembrane</keyword>
<evidence type="ECO:0000256" key="3">
    <source>
        <dbReference type="ARBA" id="ARBA00022729"/>
    </source>
</evidence>
<dbReference type="InterPro" id="IPR029021">
    <property type="entry name" value="Prot-tyrosine_phosphatase-like"/>
</dbReference>
<dbReference type="Proteomes" id="UP000663879">
    <property type="component" value="Unassembled WGS sequence"/>
</dbReference>
<proteinExistence type="predicted"/>
<dbReference type="GO" id="GO:0045202">
    <property type="term" value="C:synapse"/>
    <property type="evidence" value="ECO:0007669"/>
    <property type="project" value="TreeGrafter"/>
</dbReference>
<dbReference type="Gene3D" id="3.30.70.2470">
    <property type="entry name" value="Protein-tyrosine phosphatase receptor IA-2 ectodomain"/>
    <property type="match status" value="1"/>
</dbReference>
<name>A0A814BDZ0_9BILA</name>
<evidence type="ECO:0000256" key="4">
    <source>
        <dbReference type="ARBA" id="ARBA00022989"/>
    </source>
</evidence>
<evidence type="ECO:0000256" key="6">
    <source>
        <dbReference type="ARBA" id="ARBA00023180"/>
    </source>
</evidence>
<feature type="chain" id="PRO_5032794298" evidence="10">
    <location>
        <begin position="21"/>
        <end position="904"/>
    </location>
</feature>
<reference evidence="13" key="1">
    <citation type="submission" date="2021-02" db="EMBL/GenBank/DDBJ databases">
        <authorList>
            <person name="Nowell W R."/>
        </authorList>
    </citation>
    <scope>NUCLEOTIDE SEQUENCE</scope>
    <source>
        <strain evidence="13">Ploen Becks lab</strain>
    </source>
</reference>
<dbReference type="GO" id="GO:0030141">
    <property type="term" value="C:secretory granule"/>
    <property type="evidence" value="ECO:0007669"/>
    <property type="project" value="InterPro"/>
</dbReference>
<dbReference type="SMART" id="SM00404">
    <property type="entry name" value="PTPc_motif"/>
    <property type="match status" value="1"/>
</dbReference>
<feature type="domain" description="Tyrosine-protein phosphatase" evidence="11">
    <location>
        <begin position="637"/>
        <end position="895"/>
    </location>
</feature>
<dbReference type="InterPro" id="IPR000387">
    <property type="entry name" value="Tyr_Pase_dom"/>
</dbReference>
<dbReference type="PROSITE" id="PS50056">
    <property type="entry name" value="TYR_PHOSPHATASE_2"/>
    <property type="match status" value="1"/>
</dbReference>
<dbReference type="InterPro" id="IPR003595">
    <property type="entry name" value="Tyr_Pase_cat"/>
</dbReference>
<dbReference type="SMART" id="SM00194">
    <property type="entry name" value="PTPc"/>
    <property type="match status" value="1"/>
</dbReference>
<feature type="domain" description="Tyrosine specific protein phosphatases" evidence="12">
    <location>
        <begin position="811"/>
        <end position="886"/>
    </location>
</feature>
<keyword evidence="7" id="KW-0968">Cytoplasmic vesicle</keyword>
<evidence type="ECO:0000256" key="1">
    <source>
        <dbReference type="ARBA" id="ARBA00004358"/>
    </source>
</evidence>
<evidence type="ECO:0000256" key="5">
    <source>
        <dbReference type="ARBA" id="ARBA00023136"/>
    </source>
</evidence>
<evidence type="ECO:0000259" key="11">
    <source>
        <dbReference type="PROSITE" id="PS50055"/>
    </source>
</evidence>
<dbReference type="GO" id="GO:0004725">
    <property type="term" value="F:protein tyrosine phosphatase activity"/>
    <property type="evidence" value="ECO:0007669"/>
    <property type="project" value="InterPro"/>
</dbReference>
<dbReference type="InterPro" id="IPR038112">
    <property type="entry name" value="Receptor_IA-2_ectodomain_sf"/>
</dbReference>
<keyword evidence="4 9" id="KW-1133">Transmembrane helix</keyword>
<dbReference type="OrthoDB" id="9880441at2759"/>
<evidence type="ECO:0000256" key="10">
    <source>
        <dbReference type="SAM" id="SignalP"/>
    </source>
</evidence>
<dbReference type="PANTHER" id="PTHR46106">
    <property type="entry name" value="IA-2 PROTEIN TYROSINE PHOSPHATASE, ISOFORM C"/>
    <property type="match status" value="1"/>
</dbReference>
<evidence type="ECO:0000256" key="7">
    <source>
        <dbReference type="ARBA" id="ARBA00023329"/>
    </source>
</evidence>
<evidence type="ECO:0000256" key="8">
    <source>
        <dbReference type="SAM" id="MobiDB-lite"/>
    </source>
</evidence>
<feature type="signal peptide" evidence="10">
    <location>
        <begin position="1"/>
        <end position="20"/>
    </location>
</feature>
<dbReference type="Gene3D" id="3.90.190.10">
    <property type="entry name" value="Protein tyrosine phosphatase superfamily"/>
    <property type="match status" value="1"/>
</dbReference>
<dbReference type="InterPro" id="IPR000242">
    <property type="entry name" value="PTP_cat"/>
</dbReference>
<protein>
    <submittedName>
        <fullName evidence="13">Uncharacterized protein</fullName>
    </submittedName>
</protein>
<gene>
    <name evidence="13" type="ORF">OXX778_LOCUS12658</name>
</gene>
<feature type="transmembrane region" description="Helical" evidence="9">
    <location>
        <begin position="458"/>
        <end position="482"/>
    </location>
</feature>
<evidence type="ECO:0000313" key="13">
    <source>
        <dbReference type="EMBL" id="CAF0926275.1"/>
    </source>
</evidence>
<dbReference type="Pfam" id="PF00102">
    <property type="entry name" value="Y_phosphatase"/>
    <property type="match status" value="1"/>
</dbReference>
<keyword evidence="6" id="KW-0325">Glycoprotein</keyword>
<comment type="subcellular location">
    <subcellularLocation>
        <location evidence="1">Cytoplasmic vesicle membrane</location>
        <topology evidence="1">Single-pass type I membrane protein</topology>
    </subcellularLocation>
</comment>
<dbReference type="AlphaFoldDB" id="A0A814BDZ0"/>
<dbReference type="InterPro" id="IPR016130">
    <property type="entry name" value="Tyr_Pase_AS"/>
</dbReference>
<accession>A0A814BDZ0</accession>
<feature type="region of interest" description="Disordered" evidence="8">
    <location>
        <begin position="565"/>
        <end position="607"/>
    </location>
</feature>
<dbReference type="FunFam" id="3.90.190.10:FF:000017">
    <property type="entry name" value="receptor-type tyrosine-protein phosphatase-like N isoform X2"/>
    <property type="match status" value="1"/>
</dbReference>
<dbReference type="SUPFAM" id="SSF52799">
    <property type="entry name" value="(Phosphotyrosine protein) phosphatases II"/>
    <property type="match status" value="1"/>
</dbReference>
<evidence type="ECO:0000259" key="12">
    <source>
        <dbReference type="PROSITE" id="PS50056"/>
    </source>
</evidence>
<dbReference type="GO" id="GO:0030659">
    <property type="term" value="C:cytoplasmic vesicle membrane"/>
    <property type="evidence" value="ECO:0007669"/>
    <property type="project" value="UniProtKB-SubCell"/>
</dbReference>
<evidence type="ECO:0000256" key="9">
    <source>
        <dbReference type="SAM" id="Phobius"/>
    </source>
</evidence>
<comment type="caution">
    <text evidence="13">The sequence shown here is derived from an EMBL/GenBank/DDBJ whole genome shotgun (WGS) entry which is preliminary data.</text>
</comment>
<dbReference type="PROSITE" id="PS50055">
    <property type="entry name" value="TYR_PHOSPHATASE_PTP"/>
    <property type="match status" value="1"/>
</dbReference>
<dbReference type="PRINTS" id="PR00700">
    <property type="entry name" value="PRTYPHPHTASE"/>
</dbReference>